<dbReference type="InterPro" id="IPR037701">
    <property type="entry name" value="Pom152"/>
</dbReference>
<organism evidence="2 3">
    <name type="scientific">Athelia psychrophila</name>
    <dbReference type="NCBI Taxonomy" id="1759441"/>
    <lineage>
        <taxon>Eukaryota</taxon>
        <taxon>Fungi</taxon>
        <taxon>Dikarya</taxon>
        <taxon>Basidiomycota</taxon>
        <taxon>Agaricomycotina</taxon>
        <taxon>Agaricomycetes</taxon>
        <taxon>Agaricomycetidae</taxon>
        <taxon>Atheliales</taxon>
        <taxon>Atheliaceae</taxon>
        <taxon>Athelia</taxon>
    </lineage>
</organism>
<dbReference type="PANTHER" id="PTHR28206">
    <property type="entry name" value="NUCLEOPORIN POM152"/>
    <property type="match status" value="1"/>
</dbReference>
<evidence type="ECO:0000313" key="2">
    <source>
        <dbReference type="EMBL" id="KZP25170.1"/>
    </source>
</evidence>
<dbReference type="GO" id="GO:0006999">
    <property type="term" value="P:nuclear pore organization"/>
    <property type="evidence" value="ECO:0007669"/>
    <property type="project" value="TreeGrafter"/>
</dbReference>
<protein>
    <recommendedName>
        <fullName evidence="1">Nucleoporin POM152 immunoglobulin-like domain-containing protein</fullName>
    </recommendedName>
</protein>
<dbReference type="EMBL" id="KV417522">
    <property type="protein sequence ID" value="KZP25170.1"/>
    <property type="molecule type" value="Genomic_DNA"/>
</dbReference>
<dbReference type="STRING" id="436010.A0A166NMD4"/>
<dbReference type="GO" id="GO:0006606">
    <property type="term" value="P:protein import into nucleus"/>
    <property type="evidence" value="ECO:0007669"/>
    <property type="project" value="TreeGrafter"/>
</dbReference>
<keyword evidence="3" id="KW-1185">Reference proteome</keyword>
<dbReference type="PANTHER" id="PTHR28206:SF1">
    <property type="entry name" value="NUCLEOPORIN POM152"/>
    <property type="match status" value="1"/>
</dbReference>
<dbReference type="AlphaFoldDB" id="A0A166NMD4"/>
<dbReference type="GO" id="GO:0070762">
    <property type="term" value="C:nuclear pore transmembrane ring"/>
    <property type="evidence" value="ECO:0007669"/>
    <property type="project" value="TreeGrafter"/>
</dbReference>
<proteinExistence type="predicted"/>
<sequence>MLDPNTTRSQVGVLRRPSVLFQNSKLSAPASLLIVQEVGFTAGASDANDLDAPWKVSFQVPAAHGDAKKFRPWKRPLTTEKGMHDTMLNVNAPGSTRLRACRPRGRDCSRSCKVVEKQRPTADIEWKRIHECFGDTRHVRLTLHGSPPFQVYYHTQRDNKPAREFHKTFPNSRSELMLQPERCSHYMHTFLSMSDSNYQKVELNGPSVDQIGTGPWNLEGQIVSPKGSETLQIPGLKTPRVKLYVPIPREVDQEGGSFDIELMSRIMMVASGLFLCLELLRMSAESRLPCWIKNPLAFLCDSQAMELQPWKIKYRRSEVPSSLKSASLSSPNAQRNVKEAGLYEIVEAPRSSTTLTPETVATYSSHNWSHTILPHICQAIDDHIDLDLIGRAPFQIIYNITEDDQDGGTNILEQPTIQQHSGSHQVPAAHHYTLSQHKDEFIPRSQRLLFEQEVDGRPTARLRHNNRISHCLNDALVPRDSSTQDGLIEFQGTPPFEVQLSIKNLAASKAPRRT</sequence>
<dbReference type="OrthoDB" id="5529162at2759"/>
<dbReference type="Proteomes" id="UP000076532">
    <property type="component" value="Unassembled WGS sequence"/>
</dbReference>
<name>A0A166NMD4_9AGAM</name>
<feature type="domain" description="Nucleoporin POM152 immunoglobulin-like" evidence="1">
    <location>
        <begin position="117"/>
        <end position="205"/>
    </location>
</feature>
<dbReference type="Pfam" id="PF23664">
    <property type="entry name" value="Ig_Pom152"/>
    <property type="match status" value="1"/>
</dbReference>
<gene>
    <name evidence="2" type="ORF">FIBSPDRAFT_950540</name>
</gene>
<evidence type="ECO:0000259" key="1">
    <source>
        <dbReference type="Pfam" id="PF23664"/>
    </source>
</evidence>
<reference evidence="2 3" key="1">
    <citation type="journal article" date="2016" name="Mol. Biol. Evol.">
        <title>Comparative Genomics of Early-Diverging Mushroom-Forming Fungi Provides Insights into the Origins of Lignocellulose Decay Capabilities.</title>
        <authorList>
            <person name="Nagy L.G."/>
            <person name="Riley R."/>
            <person name="Tritt A."/>
            <person name="Adam C."/>
            <person name="Daum C."/>
            <person name="Floudas D."/>
            <person name="Sun H."/>
            <person name="Yadav J.S."/>
            <person name="Pangilinan J."/>
            <person name="Larsson K.H."/>
            <person name="Matsuura K."/>
            <person name="Barry K."/>
            <person name="Labutti K."/>
            <person name="Kuo R."/>
            <person name="Ohm R.A."/>
            <person name="Bhattacharya S.S."/>
            <person name="Shirouzu T."/>
            <person name="Yoshinaga Y."/>
            <person name="Martin F.M."/>
            <person name="Grigoriev I.V."/>
            <person name="Hibbett D.S."/>
        </authorList>
    </citation>
    <scope>NUCLEOTIDE SEQUENCE [LARGE SCALE GENOMIC DNA]</scope>
    <source>
        <strain evidence="2 3">CBS 109695</strain>
    </source>
</reference>
<evidence type="ECO:0000313" key="3">
    <source>
        <dbReference type="Proteomes" id="UP000076532"/>
    </source>
</evidence>
<accession>A0A166NMD4</accession>
<dbReference type="GO" id="GO:0017056">
    <property type="term" value="F:structural constituent of nuclear pore"/>
    <property type="evidence" value="ECO:0007669"/>
    <property type="project" value="InterPro"/>
</dbReference>
<dbReference type="InterPro" id="IPR056544">
    <property type="entry name" value="Ig_POM152"/>
</dbReference>